<reference evidence="1" key="2">
    <citation type="submission" date="2021-03" db="UniProtKB">
        <authorList>
            <consortium name="EnsemblPlants"/>
        </authorList>
    </citation>
    <scope>IDENTIFICATION</scope>
</reference>
<organism evidence="1 2">
    <name type="scientific">Chenopodium quinoa</name>
    <name type="common">Quinoa</name>
    <dbReference type="NCBI Taxonomy" id="63459"/>
    <lineage>
        <taxon>Eukaryota</taxon>
        <taxon>Viridiplantae</taxon>
        <taxon>Streptophyta</taxon>
        <taxon>Embryophyta</taxon>
        <taxon>Tracheophyta</taxon>
        <taxon>Spermatophyta</taxon>
        <taxon>Magnoliopsida</taxon>
        <taxon>eudicotyledons</taxon>
        <taxon>Gunneridae</taxon>
        <taxon>Pentapetalae</taxon>
        <taxon>Caryophyllales</taxon>
        <taxon>Chenopodiaceae</taxon>
        <taxon>Chenopodioideae</taxon>
        <taxon>Atripliceae</taxon>
        <taxon>Chenopodium</taxon>
    </lineage>
</organism>
<proteinExistence type="predicted"/>
<keyword evidence="2" id="KW-1185">Reference proteome</keyword>
<dbReference type="Proteomes" id="UP000596660">
    <property type="component" value="Unplaced"/>
</dbReference>
<evidence type="ECO:0000313" key="2">
    <source>
        <dbReference type="Proteomes" id="UP000596660"/>
    </source>
</evidence>
<reference evidence="1" key="1">
    <citation type="journal article" date="2017" name="Nature">
        <title>The genome of Chenopodium quinoa.</title>
        <authorList>
            <person name="Jarvis D.E."/>
            <person name="Ho Y.S."/>
            <person name="Lightfoot D.J."/>
            <person name="Schmoeckel S.M."/>
            <person name="Li B."/>
            <person name="Borm T.J.A."/>
            <person name="Ohyanagi H."/>
            <person name="Mineta K."/>
            <person name="Michell C.T."/>
            <person name="Saber N."/>
            <person name="Kharbatia N.M."/>
            <person name="Rupper R.R."/>
            <person name="Sharp A.R."/>
            <person name="Dally N."/>
            <person name="Boughton B.A."/>
            <person name="Woo Y.H."/>
            <person name="Gao G."/>
            <person name="Schijlen E.G.W.M."/>
            <person name="Guo X."/>
            <person name="Momin A.A."/>
            <person name="Negrao S."/>
            <person name="Al-Babili S."/>
            <person name="Gehring C."/>
            <person name="Roessner U."/>
            <person name="Jung C."/>
            <person name="Murphy K."/>
            <person name="Arold S.T."/>
            <person name="Gojobori T."/>
            <person name="van der Linden C.G."/>
            <person name="van Loo E.N."/>
            <person name="Jellen E.N."/>
            <person name="Maughan P.J."/>
            <person name="Tester M."/>
        </authorList>
    </citation>
    <scope>NUCLEOTIDE SEQUENCE [LARGE SCALE GENOMIC DNA]</scope>
    <source>
        <strain evidence="1">cv. PI 614886</strain>
    </source>
</reference>
<protein>
    <submittedName>
        <fullName evidence="1">Uncharacterized protein</fullName>
    </submittedName>
</protein>
<dbReference type="EnsemblPlants" id="AUR62008093-RA">
    <property type="protein sequence ID" value="AUR62008093-RA:cds"/>
    <property type="gene ID" value="AUR62008093"/>
</dbReference>
<dbReference type="Gramene" id="AUR62008093-RA">
    <property type="protein sequence ID" value="AUR62008093-RA:cds"/>
    <property type="gene ID" value="AUR62008093"/>
</dbReference>
<sequence length="149" mass="16495">MDGWEKEGAVEMVMRIEEESLGVGKLEGCLLFWETKPGLKRFLAECQTWYPVTMAMNKASFDGPECIKEGDVKEKAEAQASLQPTCCGRTVAEIMYDVTTLSPTSEKFLAYSKPSTDELGKLSQTPLKKSKVKSGAEKQATLCSYFTKS</sequence>
<dbReference type="AlphaFoldDB" id="A0A803L8A4"/>
<name>A0A803L8A4_CHEQI</name>
<evidence type="ECO:0000313" key="1">
    <source>
        <dbReference type="EnsemblPlants" id="AUR62008093-RA:cds"/>
    </source>
</evidence>
<accession>A0A803L8A4</accession>